<gene>
    <name evidence="1" type="ORF">LMG21510_05017</name>
</gene>
<evidence type="ECO:0008006" key="3">
    <source>
        <dbReference type="Google" id="ProtNLM"/>
    </source>
</evidence>
<reference evidence="1 2" key="1">
    <citation type="submission" date="2021-08" db="EMBL/GenBank/DDBJ databases">
        <authorList>
            <person name="Peeters C."/>
        </authorList>
    </citation>
    <scope>NUCLEOTIDE SEQUENCE [LARGE SCALE GENOMIC DNA]</scope>
    <source>
        <strain evidence="1 2">LMG 21510</strain>
    </source>
</reference>
<protein>
    <recommendedName>
        <fullName evidence="3">Uracil-DNA glycosylase-like domain-containing protein</fullName>
    </recommendedName>
</protein>
<accession>A0ABN7ZJ47</accession>
<dbReference type="EMBL" id="CAJZAH010000010">
    <property type="protein sequence ID" value="CAG9184077.1"/>
    <property type="molecule type" value="Genomic_DNA"/>
</dbReference>
<name>A0ABN7ZJ47_9BURK</name>
<sequence>MSKQFAEFAPVIRSLQIEGINYPADIPASFLLAKEGTLTSHYIPFDRVNPSARLVLVGITPGFTQWKNAVKEVQRQLMAGASLDDAHERAKQTGAFSGAMRPNLVALLDRIGLHSLLGLTSCAALFSSATHLVQSTSILRHPVFVNGQNYNGAPNMTRCGMLRQQILTDFADEAAQVPHALLIPLGPRVSEGLDWLIAQGKLSADRILHGLPHPSGANAERIAYFLGRKSREHLSRKTDPDKLDAVRQALSAKVQYFHAL</sequence>
<proteinExistence type="predicted"/>
<organism evidence="1 2">
    <name type="scientific">Cupriavidus respiraculi</name>
    <dbReference type="NCBI Taxonomy" id="195930"/>
    <lineage>
        <taxon>Bacteria</taxon>
        <taxon>Pseudomonadati</taxon>
        <taxon>Pseudomonadota</taxon>
        <taxon>Betaproteobacteria</taxon>
        <taxon>Burkholderiales</taxon>
        <taxon>Burkholderiaceae</taxon>
        <taxon>Cupriavidus</taxon>
    </lineage>
</organism>
<evidence type="ECO:0000313" key="2">
    <source>
        <dbReference type="Proteomes" id="UP000721236"/>
    </source>
</evidence>
<comment type="caution">
    <text evidence="1">The sequence shown here is derived from an EMBL/GenBank/DDBJ whole genome shotgun (WGS) entry which is preliminary data.</text>
</comment>
<evidence type="ECO:0000313" key="1">
    <source>
        <dbReference type="EMBL" id="CAG9184077.1"/>
    </source>
</evidence>
<dbReference type="Proteomes" id="UP000721236">
    <property type="component" value="Unassembled WGS sequence"/>
</dbReference>
<dbReference type="RefSeq" id="WP_222208853.1">
    <property type="nucleotide sequence ID" value="NZ_CAJZAH010000010.1"/>
</dbReference>
<keyword evidence="2" id="KW-1185">Reference proteome</keyword>